<feature type="transmembrane region" description="Helical" evidence="7">
    <location>
        <begin position="147"/>
        <end position="171"/>
    </location>
</feature>
<comment type="similarity">
    <text evidence="7">Belongs to the binding-protein-dependent transport system permease family.</text>
</comment>
<dbReference type="PROSITE" id="PS50928">
    <property type="entry name" value="ABC_TM1"/>
    <property type="match status" value="1"/>
</dbReference>
<proteinExistence type="inferred from homology"/>
<dbReference type="InterPro" id="IPR000515">
    <property type="entry name" value="MetI-like"/>
</dbReference>
<feature type="transmembrane region" description="Helical" evidence="7">
    <location>
        <begin position="67"/>
        <end position="91"/>
    </location>
</feature>
<evidence type="ECO:0000259" key="8">
    <source>
        <dbReference type="PROSITE" id="PS50928"/>
    </source>
</evidence>
<dbReference type="Gene3D" id="1.10.3720.10">
    <property type="entry name" value="MetI-like"/>
    <property type="match status" value="1"/>
</dbReference>
<dbReference type="Proteomes" id="UP000250796">
    <property type="component" value="Chromosome MESINF"/>
</dbReference>
<dbReference type="PANTHER" id="PTHR43744:SF12">
    <property type="entry name" value="ABC TRANSPORTER PERMEASE PROTEIN MG189-RELATED"/>
    <property type="match status" value="1"/>
</dbReference>
<dbReference type="CDD" id="cd06261">
    <property type="entry name" value="TM_PBP2"/>
    <property type="match status" value="1"/>
</dbReference>
<keyword evidence="5 7" id="KW-1133">Transmembrane helix</keyword>
<name>A0A7Z7PRM1_9BACT</name>
<dbReference type="AlphaFoldDB" id="A0A7Z7PRM1"/>
<feature type="transmembrane region" description="Helical" evidence="7">
    <location>
        <begin position="103"/>
        <end position="127"/>
    </location>
</feature>
<dbReference type="Pfam" id="PF00528">
    <property type="entry name" value="BPD_transp_1"/>
    <property type="match status" value="1"/>
</dbReference>
<keyword evidence="4 7" id="KW-0812">Transmembrane</keyword>
<organism evidence="9 10">
    <name type="scientific">Mesotoga infera</name>
    <dbReference type="NCBI Taxonomy" id="1236046"/>
    <lineage>
        <taxon>Bacteria</taxon>
        <taxon>Thermotogati</taxon>
        <taxon>Thermotogota</taxon>
        <taxon>Thermotogae</taxon>
        <taxon>Kosmotogales</taxon>
        <taxon>Kosmotogaceae</taxon>
        <taxon>Mesotoga</taxon>
    </lineage>
</organism>
<feature type="domain" description="ABC transmembrane type-1" evidence="8">
    <location>
        <begin position="68"/>
        <end position="271"/>
    </location>
</feature>
<keyword evidence="6 7" id="KW-0472">Membrane</keyword>
<dbReference type="GO" id="GO:0005886">
    <property type="term" value="C:plasma membrane"/>
    <property type="evidence" value="ECO:0007669"/>
    <property type="project" value="UniProtKB-SubCell"/>
</dbReference>
<keyword evidence="2 7" id="KW-0813">Transport</keyword>
<accession>A0A7Z7PRM1</accession>
<evidence type="ECO:0000313" key="9">
    <source>
        <dbReference type="EMBL" id="SSC12935.1"/>
    </source>
</evidence>
<reference evidence="9 10" key="1">
    <citation type="submission" date="2017-01" db="EMBL/GenBank/DDBJ databases">
        <authorList>
            <person name="Erauso G."/>
        </authorList>
    </citation>
    <scope>NUCLEOTIDE SEQUENCE [LARGE SCALE GENOMIC DNA]</scope>
    <source>
        <strain evidence="9">MESINF1</strain>
    </source>
</reference>
<comment type="subcellular location">
    <subcellularLocation>
        <location evidence="1 7">Cell membrane</location>
        <topology evidence="1 7">Multi-pass membrane protein</topology>
    </subcellularLocation>
</comment>
<feature type="transmembrane region" description="Helical" evidence="7">
    <location>
        <begin position="192"/>
        <end position="213"/>
    </location>
</feature>
<dbReference type="PANTHER" id="PTHR43744">
    <property type="entry name" value="ABC TRANSPORTER PERMEASE PROTEIN MG189-RELATED-RELATED"/>
    <property type="match status" value="1"/>
</dbReference>
<evidence type="ECO:0000256" key="7">
    <source>
        <dbReference type="RuleBase" id="RU363032"/>
    </source>
</evidence>
<feature type="transmembrane region" description="Helical" evidence="7">
    <location>
        <begin position="250"/>
        <end position="271"/>
    </location>
</feature>
<dbReference type="InterPro" id="IPR035906">
    <property type="entry name" value="MetI-like_sf"/>
</dbReference>
<dbReference type="EMBL" id="LS974202">
    <property type="protein sequence ID" value="SSC12935.1"/>
    <property type="molecule type" value="Genomic_DNA"/>
</dbReference>
<evidence type="ECO:0000256" key="4">
    <source>
        <dbReference type="ARBA" id="ARBA00022692"/>
    </source>
</evidence>
<gene>
    <name evidence="9" type="ORF">MESINF_1491</name>
</gene>
<keyword evidence="3" id="KW-1003">Cell membrane</keyword>
<dbReference type="SUPFAM" id="SSF161098">
    <property type="entry name" value="MetI-like"/>
    <property type="match status" value="1"/>
</dbReference>
<dbReference type="KEGG" id="minf:MESINF_1491"/>
<evidence type="ECO:0000256" key="2">
    <source>
        <dbReference type="ARBA" id="ARBA00022448"/>
    </source>
</evidence>
<feature type="transmembrane region" description="Helical" evidence="7">
    <location>
        <begin position="7"/>
        <end position="29"/>
    </location>
</feature>
<evidence type="ECO:0000256" key="3">
    <source>
        <dbReference type="ARBA" id="ARBA00022475"/>
    </source>
</evidence>
<evidence type="ECO:0000256" key="1">
    <source>
        <dbReference type="ARBA" id="ARBA00004651"/>
    </source>
</evidence>
<evidence type="ECO:0000313" key="10">
    <source>
        <dbReference type="Proteomes" id="UP000250796"/>
    </source>
</evidence>
<dbReference type="GO" id="GO:0055085">
    <property type="term" value="P:transmembrane transport"/>
    <property type="evidence" value="ECO:0007669"/>
    <property type="project" value="InterPro"/>
</dbReference>
<evidence type="ECO:0000256" key="5">
    <source>
        <dbReference type="ARBA" id="ARBA00022989"/>
    </source>
</evidence>
<keyword evidence="10" id="KW-1185">Reference proteome</keyword>
<protein>
    <submittedName>
        <fullName evidence="9">Binding-protein-dependent transport systems inner membrane component</fullName>
    </submittedName>
</protein>
<dbReference type="RefSeq" id="WP_169699150.1">
    <property type="nucleotide sequence ID" value="NZ_LS974202.1"/>
</dbReference>
<sequence>MRKLKRLRVIFLLLIAAIVMGSPFFWMAISSLKPNAELFTWPPTFIPHHLTLDHYTTALTTRGFERYFLNSAVVSLISMAFNLVFCSLAGYAFARLDFPLKNFLFLLLLSTMMIPVQVTLIPTFLMVKSFPLAGGNNIFGQGGTGLLNTYAGLVVPHIMSVFGVFIMRQFYMQFPRELSEAARIDGAREISIFTRIFLPLGKPAMSALAIFTFTQAWDDFLWPLVVTSDRNMRTLQLGLEVFKNRYTADWGPLMAATTVSILPVILIFVVFQRYFTDTALSSGIK</sequence>
<evidence type="ECO:0000256" key="6">
    <source>
        <dbReference type="ARBA" id="ARBA00023136"/>
    </source>
</evidence>